<dbReference type="AlphaFoldDB" id="A0A7J8GGK6"/>
<name>A0A7J8GGK6_ROUAE</name>
<reference evidence="2 3" key="1">
    <citation type="journal article" date="2020" name="Nature">
        <title>Six reference-quality genomes reveal evolution of bat adaptations.</title>
        <authorList>
            <person name="Jebb D."/>
            <person name="Huang Z."/>
            <person name="Pippel M."/>
            <person name="Hughes G.M."/>
            <person name="Lavrichenko K."/>
            <person name="Devanna P."/>
            <person name="Winkler S."/>
            <person name="Jermiin L.S."/>
            <person name="Skirmuntt E.C."/>
            <person name="Katzourakis A."/>
            <person name="Burkitt-Gray L."/>
            <person name="Ray D.A."/>
            <person name="Sullivan K.A.M."/>
            <person name="Roscito J.G."/>
            <person name="Kirilenko B.M."/>
            <person name="Davalos L.M."/>
            <person name="Corthals A.P."/>
            <person name="Power M.L."/>
            <person name="Jones G."/>
            <person name="Ransome R.D."/>
            <person name="Dechmann D.K.N."/>
            <person name="Locatelli A.G."/>
            <person name="Puechmaille S.J."/>
            <person name="Fedrigo O."/>
            <person name="Jarvis E.D."/>
            <person name="Hiller M."/>
            <person name="Vernes S.C."/>
            <person name="Myers E.W."/>
            <person name="Teeling E.C."/>
        </authorList>
    </citation>
    <scope>NUCLEOTIDE SEQUENCE [LARGE SCALE GENOMIC DNA]</scope>
    <source>
        <strain evidence="2">MRouAeg1</strain>
        <tissue evidence="2">Muscle</tissue>
    </source>
</reference>
<gene>
    <name evidence="2" type="ORF">HJG63_018473</name>
</gene>
<dbReference type="Proteomes" id="UP000593571">
    <property type="component" value="Unassembled WGS sequence"/>
</dbReference>
<protein>
    <submittedName>
        <fullName evidence="2">Signal recognition particle 68</fullName>
    </submittedName>
</protein>
<feature type="compositionally biased region" description="Low complexity" evidence="1">
    <location>
        <begin position="30"/>
        <end position="43"/>
    </location>
</feature>
<feature type="compositionally biased region" description="Polar residues" evidence="1">
    <location>
        <begin position="81"/>
        <end position="93"/>
    </location>
</feature>
<feature type="region of interest" description="Disordered" evidence="1">
    <location>
        <begin position="1"/>
        <end position="49"/>
    </location>
</feature>
<keyword evidence="3" id="KW-1185">Reference proteome</keyword>
<evidence type="ECO:0000313" key="2">
    <source>
        <dbReference type="EMBL" id="KAF6459090.1"/>
    </source>
</evidence>
<feature type="region of interest" description="Disordered" evidence="1">
    <location>
        <begin position="68"/>
        <end position="93"/>
    </location>
</feature>
<organism evidence="2 3">
    <name type="scientific">Rousettus aegyptiacus</name>
    <name type="common">Egyptian fruit bat</name>
    <name type="synonym">Pteropus aegyptiacus</name>
    <dbReference type="NCBI Taxonomy" id="9407"/>
    <lineage>
        <taxon>Eukaryota</taxon>
        <taxon>Metazoa</taxon>
        <taxon>Chordata</taxon>
        <taxon>Craniata</taxon>
        <taxon>Vertebrata</taxon>
        <taxon>Euteleostomi</taxon>
        <taxon>Mammalia</taxon>
        <taxon>Eutheria</taxon>
        <taxon>Laurasiatheria</taxon>
        <taxon>Chiroptera</taxon>
        <taxon>Yinpterochiroptera</taxon>
        <taxon>Pteropodoidea</taxon>
        <taxon>Pteropodidae</taxon>
        <taxon>Rousettinae</taxon>
        <taxon>Rousettus</taxon>
    </lineage>
</organism>
<dbReference type="EMBL" id="JACASE010000006">
    <property type="protein sequence ID" value="KAF6459090.1"/>
    <property type="molecule type" value="Genomic_DNA"/>
</dbReference>
<accession>A0A7J8GGK6</accession>
<evidence type="ECO:0000313" key="3">
    <source>
        <dbReference type="Proteomes" id="UP000593571"/>
    </source>
</evidence>
<comment type="caution">
    <text evidence="2">The sequence shown here is derived from an EMBL/GenBank/DDBJ whole genome shotgun (WGS) entry which is preliminary data.</text>
</comment>
<evidence type="ECO:0000256" key="1">
    <source>
        <dbReference type="SAM" id="MobiDB-lite"/>
    </source>
</evidence>
<sequence length="110" mass="11978">MQVTPTKQRLPLKSRTVSPWSSGLRPSAWTLPSSPSKPTSCTSLRDSSPSLASLCSLTWRSTMWLSHPSRTSWSRRPRVASQGTSRASLDSGANQALPWGQGVILTRSVL</sequence>
<proteinExistence type="predicted"/>